<protein>
    <submittedName>
        <fullName evidence="2">DNA polymerase II large subunit</fullName>
    </submittedName>
</protein>
<evidence type="ECO:0000256" key="1">
    <source>
        <dbReference type="SAM" id="MobiDB-lite"/>
    </source>
</evidence>
<sequence length="423" mass="46843">MHRRLPPFYGILPYSRLTLSPLSCNLMVISHKNEEKGEYCVKVKRFRECPDCRRIVPYLQRKCDCGYVFSGGEREYKTCVACGSLVPASRLFCDCGKFLPMQRDTLTEGDVETAYQEGRFAGVAEERTRQEGEWSRFFRAAGLKNTFTGEPISSAADFYSWKEACDAAYRQQKKESLKNTYYFMDGPDDAPASVRGDFLESWAKHYGSSSDQPGRSEAPPSTEKPNSRRGLNTVVIIAASVLICALSVASLLQKPTVPAEDVSEAPPVTDTAPAPSTTGVTIRKIEPGDAVSFSNGEIVKYPVGERLAPLTVETTDSSNYCIVLEPLDAVARANGQMAFMILAGEEVNISVPLGEYEIFYTTGTTWYGNEDYFGKESGFYKCDGTFDFDADDQSVNGWTLTLYAVPNGNLETDKIPQKDFPVL</sequence>
<organism evidence="2">
    <name type="scientific">Myoviridae sp. ct7113</name>
    <dbReference type="NCBI Taxonomy" id="2825037"/>
    <lineage>
        <taxon>Viruses</taxon>
        <taxon>Duplodnaviria</taxon>
        <taxon>Heunggongvirae</taxon>
        <taxon>Uroviricota</taxon>
        <taxon>Caudoviricetes</taxon>
    </lineage>
</organism>
<name>A0A8S5UY42_9CAUD</name>
<reference evidence="2" key="1">
    <citation type="journal article" date="2021" name="Proc. Natl. Acad. Sci. U.S.A.">
        <title>A Catalog of Tens of Thousands of Viruses from Human Metagenomes Reveals Hidden Associations with Chronic Diseases.</title>
        <authorList>
            <person name="Tisza M.J."/>
            <person name="Buck C.B."/>
        </authorList>
    </citation>
    <scope>NUCLEOTIDE SEQUENCE</scope>
    <source>
        <strain evidence="2">Ct7113</strain>
    </source>
</reference>
<feature type="region of interest" description="Disordered" evidence="1">
    <location>
        <begin position="205"/>
        <end position="228"/>
    </location>
</feature>
<dbReference type="EMBL" id="BK016164">
    <property type="protein sequence ID" value="DAF99363.1"/>
    <property type="molecule type" value="Genomic_DNA"/>
</dbReference>
<proteinExistence type="predicted"/>
<accession>A0A8S5UY42</accession>
<evidence type="ECO:0000313" key="2">
    <source>
        <dbReference type="EMBL" id="DAF99363.1"/>
    </source>
</evidence>
<feature type="region of interest" description="Disordered" evidence="1">
    <location>
        <begin position="257"/>
        <end position="279"/>
    </location>
</feature>